<protein>
    <submittedName>
        <fullName evidence="3">Uncharacterized protein</fullName>
    </submittedName>
</protein>
<evidence type="ECO:0000313" key="4">
    <source>
        <dbReference type="Proteomes" id="UP001156940"/>
    </source>
</evidence>
<evidence type="ECO:0000256" key="1">
    <source>
        <dbReference type="SAM" id="Phobius"/>
    </source>
</evidence>
<feature type="transmembrane region" description="Helical" evidence="1">
    <location>
        <begin position="104"/>
        <end position="122"/>
    </location>
</feature>
<feature type="transmembrane region" description="Helical" evidence="1">
    <location>
        <begin position="78"/>
        <end position="98"/>
    </location>
</feature>
<keyword evidence="1" id="KW-1133">Transmembrane helix</keyword>
<feature type="transmembrane region" description="Helical" evidence="1">
    <location>
        <begin position="129"/>
        <end position="145"/>
    </location>
</feature>
<sequence>MTMRRRVPALLALASLGFAAAHLAYEHFSGGVQSHHLLNNPDLPAVSNWLGLIALPLLGWMLGVRIRNHLASSTRPGMSAGMWPGLAGGLLYGAAMAVSFELDASAVTSGLFIGLLLFAVALPVYRAEYVFGFIVGMTFTFGAVLPSLVAAVLAAVSVVVRLVFRGVAAVVRPSTRSRAAT</sequence>
<gene>
    <name evidence="3" type="ORF">QFW77_01795</name>
</gene>
<dbReference type="EMBL" id="JARXRM010000010">
    <property type="protein sequence ID" value="MDH5821728.1"/>
    <property type="molecule type" value="Genomic_DNA"/>
</dbReference>
<comment type="caution">
    <text evidence="3">The sequence shown here is derived from an EMBL/GenBank/DDBJ whole genome shotgun (WGS) entry which is preliminary data.</text>
</comment>
<feature type="chain" id="PRO_5047373500" evidence="2">
    <location>
        <begin position="25"/>
        <end position="181"/>
    </location>
</feature>
<evidence type="ECO:0000256" key="2">
    <source>
        <dbReference type="SAM" id="SignalP"/>
    </source>
</evidence>
<keyword evidence="1" id="KW-0472">Membrane</keyword>
<dbReference type="Proteomes" id="UP001156940">
    <property type="component" value="Unassembled WGS sequence"/>
</dbReference>
<feature type="signal peptide" evidence="2">
    <location>
        <begin position="1"/>
        <end position="24"/>
    </location>
</feature>
<dbReference type="RefSeq" id="WP_280572489.1">
    <property type="nucleotide sequence ID" value="NZ_JARXRM010000010.1"/>
</dbReference>
<feature type="transmembrane region" description="Helical" evidence="1">
    <location>
        <begin position="47"/>
        <end position="66"/>
    </location>
</feature>
<keyword evidence="4" id="KW-1185">Reference proteome</keyword>
<name>A0ABT6J6C1_9GAMM</name>
<proteinExistence type="predicted"/>
<accession>A0ABT6J6C1</accession>
<keyword evidence="2" id="KW-0732">Signal</keyword>
<reference evidence="3 4" key="1">
    <citation type="submission" date="2023-04" db="EMBL/GenBank/DDBJ databases">
        <title>Luteimonas endophyticus RD2P54.</title>
        <authorList>
            <person name="Sun J.-Q."/>
        </authorList>
    </citation>
    <scope>NUCLEOTIDE SEQUENCE [LARGE SCALE GENOMIC DNA]</scope>
    <source>
        <strain evidence="3 4">RD2P54</strain>
    </source>
</reference>
<evidence type="ECO:0000313" key="3">
    <source>
        <dbReference type="EMBL" id="MDH5821728.1"/>
    </source>
</evidence>
<organism evidence="3 4">
    <name type="scientific">Luteimonas endophytica</name>
    <dbReference type="NCBI Taxonomy" id="3042023"/>
    <lineage>
        <taxon>Bacteria</taxon>
        <taxon>Pseudomonadati</taxon>
        <taxon>Pseudomonadota</taxon>
        <taxon>Gammaproteobacteria</taxon>
        <taxon>Lysobacterales</taxon>
        <taxon>Lysobacteraceae</taxon>
        <taxon>Luteimonas</taxon>
    </lineage>
</organism>
<keyword evidence="1" id="KW-0812">Transmembrane</keyword>